<feature type="compositionally biased region" description="Basic residues" evidence="1">
    <location>
        <begin position="1"/>
        <end position="10"/>
    </location>
</feature>
<dbReference type="AlphaFoldDB" id="A0A507AIP5"/>
<feature type="region of interest" description="Disordered" evidence="1">
    <location>
        <begin position="208"/>
        <end position="245"/>
    </location>
</feature>
<gene>
    <name evidence="2" type="ORF">E0L32_010968</name>
</gene>
<comment type="caution">
    <text evidence="2">The sequence shown here is derived from an EMBL/GenBank/DDBJ whole genome shotgun (WGS) entry which is preliminary data.</text>
</comment>
<name>A0A507AIP5_9PEZI</name>
<dbReference type="Gene3D" id="2.170.270.10">
    <property type="entry name" value="SET domain"/>
    <property type="match status" value="1"/>
</dbReference>
<accession>A0A507AIP5</accession>
<dbReference type="OrthoDB" id="5792673at2759"/>
<dbReference type="EMBL" id="SKBQ01000095">
    <property type="protein sequence ID" value="TPX07073.1"/>
    <property type="molecule type" value="Genomic_DNA"/>
</dbReference>
<dbReference type="Proteomes" id="UP000319257">
    <property type="component" value="Unassembled WGS sequence"/>
</dbReference>
<evidence type="ECO:0000313" key="3">
    <source>
        <dbReference type="Proteomes" id="UP000319257"/>
    </source>
</evidence>
<keyword evidence="3" id="KW-1185">Reference proteome</keyword>
<reference evidence="2 3" key="1">
    <citation type="submission" date="2019-06" db="EMBL/GenBank/DDBJ databases">
        <title>Draft genome sequence of the filamentous fungus Phialemoniopsis curvata isolated from diesel fuel.</title>
        <authorList>
            <person name="Varaljay V.A."/>
            <person name="Lyon W.J."/>
            <person name="Crouch A.L."/>
            <person name="Drake C.E."/>
            <person name="Hollomon J.M."/>
            <person name="Nadeau L.J."/>
            <person name="Nunn H.S."/>
            <person name="Stevenson B.S."/>
            <person name="Bojanowski C.L."/>
            <person name="Crookes-Goodson W.J."/>
        </authorList>
    </citation>
    <scope>NUCLEOTIDE SEQUENCE [LARGE SCALE GENOMIC DNA]</scope>
    <source>
        <strain evidence="2 3">D216</strain>
    </source>
</reference>
<proteinExistence type="predicted"/>
<feature type="compositionally biased region" description="Acidic residues" evidence="1">
    <location>
        <begin position="286"/>
        <end position="300"/>
    </location>
</feature>
<dbReference type="GeneID" id="41978415"/>
<feature type="region of interest" description="Disordered" evidence="1">
    <location>
        <begin position="1"/>
        <end position="28"/>
    </location>
</feature>
<dbReference type="InParanoid" id="A0A507AIP5"/>
<feature type="compositionally biased region" description="Acidic residues" evidence="1">
    <location>
        <begin position="230"/>
        <end position="240"/>
    </location>
</feature>
<evidence type="ECO:0008006" key="4">
    <source>
        <dbReference type="Google" id="ProtNLM"/>
    </source>
</evidence>
<sequence length="310" mass="34014">MGKRKRKGLPSRHAASSASPCPLLPKNWPQDVTYLTEPTYSRHITPSQLALLRTPDPSLPRIPPAPPPGPWPDVLIAPITAPSHPARGQRGLFAARDLPPGSFVVPYLGHYYHAAGMTGTTEGAGAEEEEARRHAAASDYDLWLDRGAGVAVDAARAGNEARFVNDYRGTGARRANAEFREVWDAVRGEKGMGVFVLPLGKRRAAKLARRRREGKVAAGGGRKRAGGGEEKEEEEEEEDDGWIRKGKEILVSYGKGFWEKRREEEMGGEGEGGFETEQRYERGQDEAEPCEEDDEEEWEGFADAPSTAPT</sequence>
<organism evidence="2 3">
    <name type="scientific">Thyridium curvatum</name>
    <dbReference type="NCBI Taxonomy" id="1093900"/>
    <lineage>
        <taxon>Eukaryota</taxon>
        <taxon>Fungi</taxon>
        <taxon>Dikarya</taxon>
        <taxon>Ascomycota</taxon>
        <taxon>Pezizomycotina</taxon>
        <taxon>Sordariomycetes</taxon>
        <taxon>Sordariomycetidae</taxon>
        <taxon>Thyridiales</taxon>
        <taxon>Thyridiaceae</taxon>
        <taxon>Thyridium</taxon>
    </lineage>
</organism>
<dbReference type="STRING" id="1093900.A0A507AIP5"/>
<evidence type="ECO:0000313" key="2">
    <source>
        <dbReference type="EMBL" id="TPX07073.1"/>
    </source>
</evidence>
<evidence type="ECO:0000256" key="1">
    <source>
        <dbReference type="SAM" id="MobiDB-lite"/>
    </source>
</evidence>
<feature type="region of interest" description="Disordered" evidence="1">
    <location>
        <begin position="260"/>
        <end position="310"/>
    </location>
</feature>
<dbReference type="RefSeq" id="XP_030988784.1">
    <property type="nucleotide sequence ID" value="XM_031133644.1"/>
</dbReference>
<dbReference type="InterPro" id="IPR046341">
    <property type="entry name" value="SET_dom_sf"/>
</dbReference>
<protein>
    <recommendedName>
        <fullName evidence="4">SET domain-containing protein</fullName>
    </recommendedName>
</protein>
<feature type="compositionally biased region" description="Basic and acidic residues" evidence="1">
    <location>
        <begin position="276"/>
        <end position="285"/>
    </location>
</feature>
<dbReference type="SUPFAM" id="SSF82199">
    <property type="entry name" value="SET domain"/>
    <property type="match status" value="1"/>
</dbReference>